<dbReference type="InterPro" id="IPR044946">
    <property type="entry name" value="Restrct_endonuc_typeI_TRD_sf"/>
</dbReference>
<dbReference type="Pfam" id="PF01420">
    <property type="entry name" value="Methylase_S"/>
    <property type="match status" value="1"/>
</dbReference>
<dbReference type="CDD" id="cd17244">
    <property type="entry name" value="RMtype1_S_Apa101655I-TRD2-CR2_like"/>
    <property type="match status" value="1"/>
</dbReference>
<evidence type="ECO:0000313" key="5">
    <source>
        <dbReference type="EMBL" id="MEQ2364103.1"/>
    </source>
</evidence>
<organism evidence="5 6">
    <name type="scientific">Coprococcus intestinihominis</name>
    <dbReference type="NCBI Taxonomy" id="3133154"/>
    <lineage>
        <taxon>Bacteria</taxon>
        <taxon>Bacillati</taxon>
        <taxon>Bacillota</taxon>
        <taxon>Clostridia</taxon>
        <taxon>Lachnospirales</taxon>
        <taxon>Lachnospiraceae</taxon>
        <taxon>Coprococcus</taxon>
    </lineage>
</organism>
<name>A0ABV1B0X5_9FIRM</name>
<keyword evidence="6" id="KW-1185">Reference proteome</keyword>
<proteinExistence type="inferred from homology"/>
<comment type="similarity">
    <text evidence="1">Belongs to the type-I restriction system S methylase family.</text>
</comment>
<dbReference type="GO" id="GO:0016787">
    <property type="term" value="F:hydrolase activity"/>
    <property type="evidence" value="ECO:0007669"/>
    <property type="project" value="UniProtKB-KW"/>
</dbReference>
<keyword evidence="5" id="KW-0255">Endonuclease</keyword>
<feature type="domain" description="Type I restriction modification DNA specificity" evidence="4">
    <location>
        <begin position="225"/>
        <end position="376"/>
    </location>
</feature>
<evidence type="ECO:0000313" key="6">
    <source>
        <dbReference type="Proteomes" id="UP001469749"/>
    </source>
</evidence>
<dbReference type="PANTHER" id="PTHR30408:SF13">
    <property type="entry name" value="TYPE I RESTRICTION ENZYME HINDI SPECIFICITY SUBUNIT"/>
    <property type="match status" value="1"/>
</dbReference>
<dbReference type="EC" id="3.1.21.-" evidence="5"/>
<dbReference type="RefSeq" id="WP_349084049.1">
    <property type="nucleotide sequence ID" value="NZ_JBBMEK010000022.1"/>
</dbReference>
<dbReference type="InterPro" id="IPR000055">
    <property type="entry name" value="Restrct_endonuc_typeI_TRD"/>
</dbReference>
<evidence type="ECO:0000259" key="4">
    <source>
        <dbReference type="Pfam" id="PF01420"/>
    </source>
</evidence>
<evidence type="ECO:0000256" key="3">
    <source>
        <dbReference type="ARBA" id="ARBA00023125"/>
    </source>
</evidence>
<keyword evidence="3" id="KW-0238">DNA-binding</keyword>
<gene>
    <name evidence="5" type="ORF">WMO25_03240</name>
</gene>
<evidence type="ECO:0000256" key="1">
    <source>
        <dbReference type="ARBA" id="ARBA00010923"/>
    </source>
</evidence>
<sequence>MKSNYNQLGQYIEMVSRTNSDLKYGIEDVRGCSNTKQMMQTRANLIGRTYEKFIVLRPQEFVFNRRTTRNGEKIGMAYNNTDREYIFTNDYVAFRVKQEYLDKLLPDYLYMFFCRDEFDRYARYKSTGSATEFFNWEDMCAVPFEIPPMDFQQLVVNAYKVLNERIETKQKINDNLVACIDTIFNEQFGNFKALAESSTANTDFSSLPDGWTIENAVHSFDISIGKTPPRSEPEWFTSNQTDNVWISIADMKTNSPFIFKSAEYLTNEAVKKHNVKIVPANSVLLSFKMTVGRVAIVTNEVTTNEAIAHFPCTKENLFFVYCYLKNFNYGYLGSTSSITTAINSKIIKEMPFLMPSKKELDLFNHKVSGFFEQLKYISKELDILEELSKMLLPQLLGHC</sequence>
<dbReference type="GO" id="GO:0004519">
    <property type="term" value="F:endonuclease activity"/>
    <property type="evidence" value="ECO:0007669"/>
    <property type="project" value="UniProtKB-KW"/>
</dbReference>
<dbReference type="InterPro" id="IPR052021">
    <property type="entry name" value="Type-I_RS_S_subunit"/>
</dbReference>
<protein>
    <submittedName>
        <fullName evidence="5">Restriction endonuclease subunit S</fullName>
        <ecNumber evidence="5">3.1.21.-</ecNumber>
    </submittedName>
</protein>
<accession>A0ABV1B0X5</accession>
<dbReference type="PANTHER" id="PTHR30408">
    <property type="entry name" value="TYPE-1 RESTRICTION ENZYME ECOKI SPECIFICITY PROTEIN"/>
    <property type="match status" value="1"/>
</dbReference>
<comment type="caution">
    <text evidence="5">The sequence shown here is derived from an EMBL/GenBank/DDBJ whole genome shotgun (WGS) entry which is preliminary data.</text>
</comment>
<evidence type="ECO:0000256" key="2">
    <source>
        <dbReference type="ARBA" id="ARBA00022747"/>
    </source>
</evidence>
<keyword evidence="5" id="KW-0378">Hydrolase</keyword>
<dbReference type="Gene3D" id="3.90.220.20">
    <property type="entry name" value="DNA methylase specificity domains"/>
    <property type="match status" value="2"/>
</dbReference>
<reference evidence="5 6" key="1">
    <citation type="submission" date="2024-03" db="EMBL/GenBank/DDBJ databases">
        <title>Human intestinal bacterial collection.</title>
        <authorList>
            <person name="Pauvert C."/>
            <person name="Hitch T.C.A."/>
            <person name="Clavel T."/>
        </authorList>
    </citation>
    <scope>NUCLEOTIDE SEQUENCE [LARGE SCALE GENOMIC DNA]</scope>
    <source>
        <strain evidence="5 6">CLA-AA-H190</strain>
    </source>
</reference>
<keyword evidence="5" id="KW-0540">Nuclease</keyword>
<keyword evidence="2" id="KW-0680">Restriction system</keyword>
<dbReference type="SUPFAM" id="SSF116734">
    <property type="entry name" value="DNA methylase specificity domain"/>
    <property type="match status" value="2"/>
</dbReference>
<dbReference type="Proteomes" id="UP001469749">
    <property type="component" value="Unassembled WGS sequence"/>
</dbReference>
<dbReference type="EMBL" id="JBBMEK010000022">
    <property type="protein sequence ID" value="MEQ2364103.1"/>
    <property type="molecule type" value="Genomic_DNA"/>
</dbReference>